<evidence type="ECO:0000259" key="14">
    <source>
        <dbReference type="Pfam" id="PF22924"/>
    </source>
</evidence>
<evidence type="ECO:0000256" key="5">
    <source>
        <dbReference type="ARBA" id="ARBA00022832"/>
    </source>
</evidence>
<feature type="region of interest" description="Disordered" evidence="11">
    <location>
        <begin position="1"/>
        <end position="20"/>
    </location>
</feature>
<dbReference type="InParanoid" id="A0A2P6NSI7"/>
<dbReference type="FunFam" id="2.40.110.10:FF:000005">
    <property type="entry name" value="Acyl-coenzyme A oxidase"/>
    <property type="match status" value="1"/>
</dbReference>
<keyword evidence="4 8" id="KW-0274">FAD</keyword>
<feature type="active site" description="Proton acceptor" evidence="9">
    <location>
        <position position="418"/>
    </location>
</feature>
<keyword evidence="7" id="KW-0443">Lipid metabolism</keyword>
<dbReference type="Proteomes" id="UP000241769">
    <property type="component" value="Unassembled WGS sequence"/>
</dbReference>
<dbReference type="EMBL" id="MDYQ01000025">
    <property type="protein sequence ID" value="PRP86924.1"/>
    <property type="molecule type" value="Genomic_DNA"/>
</dbReference>
<feature type="binding site" evidence="10">
    <location>
        <position position="148"/>
    </location>
    <ligand>
        <name>FAD</name>
        <dbReference type="ChEBI" id="CHEBI:57692"/>
    </ligand>
</feature>
<dbReference type="InterPro" id="IPR055060">
    <property type="entry name" value="ACOX_C_alpha1"/>
</dbReference>
<feature type="domain" description="Acyl-CoA oxidase C-terminal" evidence="12">
    <location>
        <begin position="466"/>
        <end position="606"/>
    </location>
</feature>
<dbReference type="InterPro" id="IPR002655">
    <property type="entry name" value="Acyl-CoA_oxidase_C"/>
</dbReference>
<evidence type="ECO:0000256" key="9">
    <source>
        <dbReference type="PIRSR" id="PIRSR000168-1"/>
    </source>
</evidence>
<evidence type="ECO:0000259" key="12">
    <source>
        <dbReference type="Pfam" id="PF01756"/>
    </source>
</evidence>
<dbReference type="GO" id="GO:0005504">
    <property type="term" value="F:fatty acid binding"/>
    <property type="evidence" value="ECO:0007669"/>
    <property type="project" value="TreeGrafter"/>
</dbReference>
<evidence type="ECO:0000256" key="7">
    <source>
        <dbReference type="ARBA" id="ARBA00023098"/>
    </source>
</evidence>
<dbReference type="GO" id="GO:0055088">
    <property type="term" value="P:lipid homeostasis"/>
    <property type="evidence" value="ECO:0007669"/>
    <property type="project" value="TreeGrafter"/>
</dbReference>
<evidence type="ECO:0000256" key="2">
    <source>
        <dbReference type="ARBA" id="ARBA00006288"/>
    </source>
</evidence>
<name>A0A2P6NSI7_9EUKA</name>
<evidence type="ECO:0000256" key="3">
    <source>
        <dbReference type="ARBA" id="ARBA00022630"/>
    </source>
</evidence>
<comment type="similarity">
    <text evidence="2 8">Belongs to the acyl-CoA oxidase family.</text>
</comment>
<organism evidence="15 16">
    <name type="scientific">Planoprotostelium fungivorum</name>
    <dbReference type="NCBI Taxonomy" id="1890364"/>
    <lineage>
        <taxon>Eukaryota</taxon>
        <taxon>Amoebozoa</taxon>
        <taxon>Evosea</taxon>
        <taxon>Variosea</taxon>
        <taxon>Cavosteliida</taxon>
        <taxon>Cavosteliaceae</taxon>
        <taxon>Planoprotostelium</taxon>
    </lineage>
</organism>
<evidence type="ECO:0000256" key="11">
    <source>
        <dbReference type="SAM" id="MobiDB-lite"/>
    </source>
</evidence>
<dbReference type="GO" id="GO:0071949">
    <property type="term" value="F:FAD binding"/>
    <property type="evidence" value="ECO:0007669"/>
    <property type="project" value="InterPro"/>
</dbReference>
<comment type="cofactor">
    <cofactor evidence="1">
        <name>FAD</name>
        <dbReference type="ChEBI" id="CHEBI:57692"/>
    </cofactor>
</comment>
<dbReference type="InterPro" id="IPR036250">
    <property type="entry name" value="AcylCo_DH-like_C"/>
</dbReference>
<evidence type="ECO:0000256" key="10">
    <source>
        <dbReference type="PIRSR" id="PIRSR000168-2"/>
    </source>
</evidence>
<dbReference type="OrthoDB" id="538336at2759"/>
<dbReference type="Pfam" id="PF01756">
    <property type="entry name" value="ACOX"/>
    <property type="match status" value="1"/>
</dbReference>
<evidence type="ECO:0000256" key="6">
    <source>
        <dbReference type="ARBA" id="ARBA00023002"/>
    </source>
</evidence>
<dbReference type="InterPro" id="IPR009100">
    <property type="entry name" value="AcylCoA_DH/oxidase_NM_dom_sf"/>
</dbReference>
<evidence type="ECO:0000256" key="4">
    <source>
        <dbReference type="ARBA" id="ARBA00022827"/>
    </source>
</evidence>
<keyword evidence="16" id="KW-1185">Reference proteome</keyword>
<keyword evidence="3 8" id="KW-0285">Flavoprotein</keyword>
<reference evidence="15 16" key="1">
    <citation type="journal article" date="2018" name="Genome Biol. Evol.">
        <title>Multiple Roots of Fruiting Body Formation in Amoebozoa.</title>
        <authorList>
            <person name="Hillmann F."/>
            <person name="Forbes G."/>
            <person name="Novohradska S."/>
            <person name="Ferling I."/>
            <person name="Riege K."/>
            <person name="Groth M."/>
            <person name="Westermann M."/>
            <person name="Marz M."/>
            <person name="Spaller T."/>
            <person name="Winckler T."/>
            <person name="Schaap P."/>
            <person name="Glockner G."/>
        </authorList>
    </citation>
    <scope>NUCLEOTIDE SEQUENCE [LARGE SCALE GENOMIC DNA]</scope>
    <source>
        <strain evidence="15 16">Jena</strain>
    </source>
</reference>
<evidence type="ECO:0000313" key="15">
    <source>
        <dbReference type="EMBL" id="PRP86924.1"/>
    </source>
</evidence>
<proteinExistence type="inferred from homology"/>
<evidence type="ECO:0000313" key="16">
    <source>
        <dbReference type="Proteomes" id="UP000241769"/>
    </source>
</evidence>
<dbReference type="AlphaFoldDB" id="A0A2P6NSI7"/>
<dbReference type="FunCoup" id="A0A2P6NSI7">
    <property type="interactions" value="164"/>
</dbReference>
<dbReference type="PIRSF" id="PIRSF000168">
    <property type="entry name" value="Acyl-CoA_oxidase"/>
    <property type="match status" value="1"/>
</dbReference>
<dbReference type="InterPro" id="IPR006091">
    <property type="entry name" value="Acyl-CoA_Oxase/DH_mid-dom"/>
</dbReference>
<evidence type="ECO:0000259" key="13">
    <source>
        <dbReference type="Pfam" id="PF02770"/>
    </source>
</evidence>
<dbReference type="PANTHER" id="PTHR10909">
    <property type="entry name" value="ELECTRON TRANSPORT OXIDOREDUCTASE"/>
    <property type="match status" value="1"/>
</dbReference>
<protein>
    <recommendedName>
        <fullName evidence="8">Acyl-coenzyme A oxidase</fullName>
    </recommendedName>
</protein>
<dbReference type="Gene3D" id="2.40.110.10">
    <property type="entry name" value="Butyryl-CoA Dehydrogenase, subunit A, domain 2"/>
    <property type="match status" value="1"/>
</dbReference>
<dbReference type="GO" id="GO:0003997">
    <property type="term" value="F:acyl-CoA oxidase activity"/>
    <property type="evidence" value="ECO:0007669"/>
    <property type="project" value="InterPro"/>
</dbReference>
<dbReference type="SUPFAM" id="SSF56645">
    <property type="entry name" value="Acyl-CoA dehydrogenase NM domain-like"/>
    <property type="match status" value="1"/>
</dbReference>
<dbReference type="GO" id="GO:0005777">
    <property type="term" value="C:peroxisome"/>
    <property type="evidence" value="ECO:0007669"/>
    <property type="project" value="InterPro"/>
</dbReference>
<accession>A0A2P6NSI7</accession>
<sequence>MTQVDGSSSRMKEIDGNANPDFSVEKMKHLLDYDNHETRDRFREFLKDPIFVPRYDMDLRDERELALQRLQKVAQAKLVSVKDFLNNPLRVFASHELAGMTDPSMATKLTVQYNLFGGTLVNLGSQRHHEKFLDAIDDLSAIGCFALTELGYGNNAVEMETTAHYDAATQEFVVHTPTTVAQKYWITNSAVHAKWSIVFAQLILPNGTNEGIHAILVRIRNEDLSIVKGVRIEDMGHKMGCNGVDNGKLWFDHVRVPRENLLNKHSDIDAQGNFTSKIKNRRARFLTVADQLLAGRLCIASMCLGGTKTGLTVAMNYASTRLAVGPKGKSDTPIAAYQLQQRALLPLIARTYAMNIGLSYVKERWSKGSSKDAMEPMVTWNLERSTSISRERCGGQGYLSCNRFGSLLGLAHAGMTAEGDNSVLMMKTSKELLADYTSGKVALHQVDNQKLASADLTSSDRQVLHHFLNLFKSRENVLLVGLAKKMKDGAVNKKSIFEVWQLEESDHIQDLAKAYGERIVLERFIDVIGTSDASIQSTLTQIARIWVLSVVEEHFSFYLSSSLLAGDKVERLLDAQRYAIRKMAPQSLHLVKAFGVYDHILSAPIAADWRKFNETDNQGEPTRAKM</sequence>
<gene>
    <name evidence="15" type="ORF">PROFUN_03672</name>
</gene>
<keyword evidence="6" id="KW-0560">Oxidoreductase</keyword>
<dbReference type="PANTHER" id="PTHR10909:SF382">
    <property type="entry name" value="ACYL-COENZYME A OXIDASE"/>
    <property type="match status" value="1"/>
</dbReference>
<dbReference type="Pfam" id="PF02770">
    <property type="entry name" value="Acyl-CoA_dh_M"/>
    <property type="match status" value="1"/>
</dbReference>
<dbReference type="SUPFAM" id="SSF47203">
    <property type="entry name" value="Acyl-CoA dehydrogenase C-terminal domain-like"/>
    <property type="match status" value="2"/>
</dbReference>
<evidence type="ECO:0000256" key="8">
    <source>
        <dbReference type="PIRNR" id="PIRNR000168"/>
    </source>
</evidence>
<evidence type="ECO:0000256" key="1">
    <source>
        <dbReference type="ARBA" id="ARBA00001974"/>
    </source>
</evidence>
<dbReference type="STRING" id="1890364.A0A2P6NSI7"/>
<comment type="caution">
    <text evidence="15">The sequence shown here is derived from an EMBL/GenBank/DDBJ whole genome shotgun (WGS) entry which is preliminary data.</text>
</comment>
<dbReference type="InterPro" id="IPR012258">
    <property type="entry name" value="Acyl-CoA_oxidase"/>
</dbReference>
<dbReference type="FunFam" id="1.20.140.10:FF:000007">
    <property type="entry name" value="Acyl-coenzyme A oxidase"/>
    <property type="match status" value="1"/>
</dbReference>
<keyword evidence="5" id="KW-0276">Fatty acid metabolism</keyword>
<dbReference type="Pfam" id="PF22924">
    <property type="entry name" value="ACOX_C_alpha1"/>
    <property type="match status" value="1"/>
</dbReference>
<dbReference type="Gene3D" id="1.20.140.10">
    <property type="entry name" value="Butyryl-CoA Dehydrogenase, subunit A, domain 3"/>
    <property type="match status" value="2"/>
</dbReference>
<feature type="domain" description="Acyl-CoA oxidase C-alpha1" evidence="14">
    <location>
        <begin position="292"/>
        <end position="433"/>
    </location>
</feature>
<feature type="domain" description="Acyl-CoA oxidase/dehydrogenase middle" evidence="13">
    <location>
        <begin position="144"/>
        <end position="254"/>
    </location>
</feature>
<dbReference type="GO" id="GO:0033540">
    <property type="term" value="P:fatty acid beta-oxidation using acyl-CoA oxidase"/>
    <property type="evidence" value="ECO:0007669"/>
    <property type="project" value="TreeGrafter"/>
</dbReference>
<dbReference type="InterPro" id="IPR046373">
    <property type="entry name" value="Acyl-CoA_Oxase/DH_mid-dom_sf"/>
</dbReference>